<feature type="transmembrane region" description="Helical" evidence="1">
    <location>
        <begin position="58"/>
        <end position="83"/>
    </location>
</feature>
<comment type="caution">
    <text evidence="2">The sequence shown here is derived from an EMBL/GenBank/DDBJ whole genome shotgun (WGS) entry which is preliminary data.</text>
</comment>
<organism evidence="2 3">
    <name type="scientific">Nesterenkonia salmonea</name>
    <dbReference type="NCBI Taxonomy" id="1804987"/>
    <lineage>
        <taxon>Bacteria</taxon>
        <taxon>Bacillati</taxon>
        <taxon>Actinomycetota</taxon>
        <taxon>Actinomycetes</taxon>
        <taxon>Micrococcales</taxon>
        <taxon>Micrococcaceae</taxon>
        <taxon>Nesterenkonia</taxon>
    </lineage>
</organism>
<feature type="transmembrane region" description="Helical" evidence="1">
    <location>
        <begin position="147"/>
        <end position="172"/>
    </location>
</feature>
<dbReference type="EMBL" id="VAVZ01000020">
    <property type="protein sequence ID" value="TLP97019.1"/>
    <property type="molecule type" value="Genomic_DNA"/>
</dbReference>
<reference evidence="2 3" key="1">
    <citation type="submission" date="2019-05" db="EMBL/GenBank/DDBJ databases">
        <title>Nesterenkonia sp. GY074 isolated from the Southern Atlantic Ocean.</title>
        <authorList>
            <person name="Zhang G."/>
        </authorList>
    </citation>
    <scope>NUCLEOTIDE SEQUENCE [LARGE SCALE GENOMIC DNA]</scope>
    <source>
        <strain evidence="2 3">GY074</strain>
    </source>
</reference>
<keyword evidence="3" id="KW-1185">Reference proteome</keyword>
<feature type="transmembrane region" description="Helical" evidence="1">
    <location>
        <begin position="27"/>
        <end position="52"/>
    </location>
</feature>
<protein>
    <recommendedName>
        <fullName evidence="4">Small multi-drug export protein</fullName>
    </recommendedName>
</protein>
<name>A0A5R9BAQ0_9MICC</name>
<proteinExistence type="predicted"/>
<keyword evidence="1" id="KW-0472">Membrane</keyword>
<dbReference type="AlphaFoldDB" id="A0A5R9BAQ0"/>
<keyword evidence="1" id="KW-0812">Transmembrane</keyword>
<gene>
    <name evidence="2" type="ORF">FEF26_08335</name>
</gene>
<feature type="transmembrane region" description="Helical" evidence="1">
    <location>
        <begin position="110"/>
        <end position="127"/>
    </location>
</feature>
<evidence type="ECO:0000256" key="1">
    <source>
        <dbReference type="SAM" id="Phobius"/>
    </source>
</evidence>
<dbReference type="OrthoDB" id="4570818at2"/>
<evidence type="ECO:0000313" key="2">
    <source>
        <dbReference type="EMBL" id="TLP97019.1"/>
    </source>
</evidence>
<evidence type="ECO:0008006" key="4">
    <source>
        <dbReference type="Google" id="ProtNLM"/>
    </source>
</evidence>
<dbReference type="Proteomes" id="UP000310458">
    <property type="component" value="Unassembled WGS sequence"/>
</dbReference>
<keyword evidence="1" id="KW-1133">Transmembrane helix</keyword>
<dbReference type="Pfam" id="PF06695">
    <property type="entry name" value="Sm_multidrug_ex"/>
    <property type="match status" value="1"/>
</dbReference>
<evidence type="ECO:0000313" key="3">
    <source>
        <dbReference type="Proteomes" id="UP000310458"/>
    </source>
</evidence>
<accession>A0A5R9BAQ0</accession>
<dbReference type="InterPro" id="IPR009577">
    <property type="entry name" value="Sm_multidrug_ex"/>
</dbReference>
<sequence length="174" mass="19065">MDPTEVIIPEDSFVGRMRNWTDELPEALQWLGIIAISAIPFVESFFGAFVGVVIGMPVWMALIAAIIGNMLSLAIVVYGAHWIRASILKCKQPKELSDSQRRRRAKAQRLFDKFGIPGVSLLGPLALPSQFTAPLMVSFGANRNLVMIWMFVSVAVWGTGFALLGVGFLNLLSA</sequence>